<keyword evidence="1" id="KW-1133">Transmembrane helix</keyword>
<evidence type="ECO:0000256" key="1">
    <source>
        <dbReference type="SAM" id="Phobius"/>
    </source>
</evidence>
<comment type="caution">
    <text evidence="2">The sequence shown here is derived from an EMBL/GenBank/DDBJ whole genome shotgun (WGS) entry which is preliminary data.</text>
</comment>
<evidence type="ECO:0000313" key="2">
    <source>
        <dbReference type="EMBL" id="GKV17401.1"/>
    </source>
</evidence>
<organism evidence="2 3">
    <name type="scientific">Rubroshorea leprosula</name>
    <dbReference type="NCBI Taxonomy" id="152421"/>
    <lineage>
        <taxon>Eukaryota</taxon>
        <taxon>Viridiplantae</taxon>
        <taxon>Streptophyta</taxon>
        <taxon>Embryophyta</taxon>
        <taxon>Tracheophyta</taxon>
        <taxon>Spermatophyta</taxon>
        <taxon>Magnoliopsida</taxon>
        <taxon>eudicotyledons</taxon>
        <taxon>Gunneridae</taxon>
        <taxon>Pentapetalae</taxon>
        <taxon>rosids</taxon>
        <taxon>malvids</taxon>
        <taxon>Malvales</taxon>
        <taxon>Dipterocarpaceae</taxon>
        <taxon>Rubroshorea</taxon>
    </lineage>
</organism>
<dbReference type="Proteomes" id="UP001054252">
    <property type="component" value="Unassembled WGS sequence"/>
</dbReference>
<keyword evidence="1" id="KW-0472">Membrane</keyword>
<feature type="transmembrane region" description="Helical" evidence="1">
    <location>
        <begin position="20"/>
        <end position="40"/>
    </location>
</feature>
<accession>A0AAV5JYE2</accession>
<gene>
    <name evidence="2" type="ORF">SLEP1_g27916</name>
</gene>
<dbReference type="AlphaFoldDB" id="A0AAV5JYE2"/>
<reference evidence="2 3" key="1">
    <citation type="journal article" date="2021" name="Commun. Biol.">
        <title>The genome of Shorea leprosula (Dipterocarpaceae) highlights the ecological relevance of drought in aseasonal tropical rainforests.</title>
        <authorList>
            <person name="Ng K.K.S."/>
            <person name="Kobayashi M.J."/>
            <person name="Fawcett J.A."/>
            <person name="Hatakeyama M."/>
            <person name="Paape T."/>
            <person name="Ng C.H."/>
            <person name="Ang C.C."/>
            <person name="Tnah L.H."/>
            <person name="Lee C.T."/>
            <person name="Nishiyama T."/>
            <person name="Sese J."/>
            <person name="O'Brien M.J."/>
            <person name="Copetti D."/>
            <person name="Mohd Noor M.I."/>
            <person name="Ong R.C."/>
            <person name="Putra M."/>
            <person name="Sireger I.Z."/>
            <person name="Indrioko S."/>
            <person name="Kosugi Y."/>
            <person name="Izuno A."/>
            <person name="Isagi Y."/>
            <person name="Lee S.L."/>
            <person name="Shimizu K.K."/>
        </authorList>
    </citation>
    <scope>NUCLEOTIDE SEQUENCE [LARGE SCALE GENOMIC DNA]</scope>
    <source>
        <strain evidence="2">214</strain>
    </source>
</reference>
<protein>
    <submittedName>
        <fullName evidence="2">Uncharacterized protein</fullName>
    </submittedName>
</protein>
<dbReference type="EMBL" id="BPVZ01000048">
    <property type="protein sequence ID" value="GKV17401.1"/>
    <property type="molecule type" value="Genomic_DNA"/>
</dbReference>
<evidence type="ECO:0000313" key="3">
    <source>
        <dbReference type="Proteomes" id="UP001054252"/>
    </source>
</evidence>
<keyword evidence="3" id="KW-1185">Reference proteome</keyword>
<name>A0AAV5JYE2_9ROSI</name>
<proteinExistence type="predicted"/>
<sequence>MDVNNIVSSYMKLRGLTSLFRFLGGSSLLFDWLLSFILDLSSIHTSHSL</sequence>
<keyword evidence="1" id="KW-0812">Transmembrane</keyword>